<feature type="domain" description="Macro" evidence="1">
    <location>
        <begin position="1"/>
        <end position="162"/>
    </location>
</feature>
<evidence type="ECO:0000313" key="3">
    <source>
        <dbReference type="Proteomes" id="UP000031599"/>
    </source>
</evidence>
<organism evidence="2 3">
    <name type="scientific">Enhygromyxa salina</name>
    <dbReference type="NCBI Taxonomy" id="215803"/>
    <lineage>
        <taxon>Bacteria</taxon>
        <taxon>Pseudomonadati</taxon>
        <taxon>Myxococcota</taxon>
        <taxon>Polyangia</taxon>
        <taxon>Nannocystales</taxon>
        <taxon>Nannocystaceae</taxon>
        <taxon>Enhygromyxa</taxon>
    </lineage>
</organism>
<dbReference type="Proteomes" id="UP000031599">
    <property type="component" value="Unassembled WGS sequence"/>
</dbReference>
<protein>
    <recommendedName>
        <fullName evidence="1">Macro domain-containing protein</fullName>
    </recommendedName>
</protein>
<dbReference type="Pfam" id="PF01661">
    <property type="entry name" value="Macro"/>
    <property type="match status" value="1"/>
</dbReference>
<dbReference type="RefSeq" id="WP_052549493.1">
    <property type="nucleotide sequence ID" value="NZ_JMCC02000035.1"/>
</dbReference>
<dbReference type="PROSITE" id="PS51154">
    <property type="entry name" value="MACRO"/>
    <property type="match status" value="1"/>
</dbReference>
<sequence>MSNDPWEQVDVDAFVCPVNSDCEYTTYPASRIKELSGLPLEQLLRPHTPLAIGAAFVTEGGKLRARNLIHVPNTNKAGEQVQVEDIARATAAVIVTCELKGYNSVAVPLMGAFDTGIPAEEAARAIHSEFRSHRGERPVRVLFVARNSDEIDVFEMAIEGLS</sequence>
<dbReference type="Gene3D" id="3.40.220.10">
    <property type="entry name" value="Leucine Aminopeptidase, subunit E, domain 1"/>
    <property type="match status" value="1"/>
</dbReference>
<dbReference type="EMBL" id="JMCC02000035">
    <property type="protein sequence ID" value="KIG16593.1"/>
    <property type="molecule type" value="Genomic_DNA"/>
</dbReference>
<name>A0A0C1ZZG8_9BACT</name>
<dbReference type="InterPro" id="IPR043472">
    <property type="entry name" value="Macro_dom-like"/>
</dbReference>
<reference evidence="2 3" key="1">
    <citation type="submission" date="2014-12" db="EMBL/GenBank/DDBJ databases">
        <title>Genome assembly of Enhygromyxa salina DSM 15201.</title>
        <authorList>
            <person name="Sharma G."/>
            <person name="Subramanian S."/>
        </authorList>
    </citation>
    <scope>NUCLEOTIDE SEQUENCE [LARGE SCALE GENOMIC DNA]</scope>
    <source>
        <strain evidence="2 3">DSM 15201</strain>
    </source>
</reference>
<evidence type="ECO:0000259" key="1">
    <source>
        <dbReference type="PROSITE" id="PS51154"/>
    </source>
</evidence>
<gene>
    <name evidence="2" type="ORF">DB30_04364</name>
</gene>
<dbReference type="SUPFAM" id="SSF52949">
    <property type="entry name" value="Macro domain-like"/>
    <property type="match status" value="1"/>
</dbReference>
<dbReference type="InterPro" id="IPR002589">
    <property type="entry name" value="Macro_dom"/>
</dbReference>
<evidence type="ECO:0000313" key="2">
    <source>
        <dbReference type="EMBL" id="KIG16593.1"/>
    </source>
</evidence>
<accession>A0A0C1ZZG8</accession>
<proteinExistence type="predicted"/>
<dbReference type="AlphaFoldDB" id="A0A0C1ZZG8"/>
<comment type="caution">
    <text evidence="2">The sequence shown here is derived from an EMBL/GenBank/DDBJ whole genome shotgun (WGS) entry which is preliminary data.</text>
</comment>